<accession>A0A1R2ARE5</accession>
<dbReference type="InterPro" id="IPR011009">
    <property type="entry name" value="Kinase-like_dom_sf"/>
</dbReference>
<keyword evidence="3 12" id="KW-0723">Serine/threonine-protein kinase</keyword>
<evidence type="ECO:0000256" key="8">
    <source>
        <dbReference type="ARBA" id="ARBA00022840"/>
    </source>
</evidence>
<dbReference type="PROSITE" id="PS00108">
    <property type="entry name" value="PROTEIN_KINASE_ST"/>
    <property type="match status" value="1"/>
</dbReference>
<keyword evidence="5" id="KW-0808">Transferase</keyword>
<dbReference type="Gene3D" id="1.10.510.10">
    <property type="entry name" value="Transferase(Phosphotransferase) domain 1"/>
    <property type="match status" value="1"/>
</dbReference>
<evidence type="ECO:0000256" key="10">
    <source>
        <dbReference type="ARBA" id="ARBA00048679"/>
    </source>
</evidence>
<dbReference type="InterPro" id="IPR017441">
    <property type="entry name" value="Protein_kinase_ATP_BS"/>
</dbReference>
<dbReference type="FunFam" id="1.10.510.10:FF:000057">
    <property type="entry name" value="Non-specific serine/threonine protein kinase"/>
    <property type="match status" value="1"/>
</dbReference>
<keyword evidence="4" id="KW-0597">Phosphoprotein</keyword>
<dbReference type="Proteomes" id="UP000187209">
    <property type="component" value="Unassembled WGS sequence"/>
</dbReference>
<feature type="domain" description="AGC-kinase C-terminal" evidence="14">
    <location>
        <begin position="379"/>
        <end position="446"/>
    </location>
</feature>
<keyword evidence="8 11" id="KW-0067">ATP-binding</keyword>
<dbReference type="PROSITE" id="PS51285">
    <property type="entry name" value="AGC_KINASE_CTER"/>
    <property type="match status" value="1"/>
</dbReference>
<evidence type="ECO:0000256" key="3">
    <source>
        <dbReference type="ARBA" id="ARBA00022527"/>
    </source>
</evidence>
<dbReference type="PANTHER" id="PTHR22988:SF76">
    <property type="entry name" value="CHROMOSOME UNDETERMINED SCAFFOLD_135, WHOLE GENOME SHOTGUN SEQUENCE"/>
    <property type="match status" value="1"/>
</dbReference>
<dbReference type="GO" id="GO:0005737">
    <property type="term" value="C:cytoplasm"/>
    <property type="evidence" value="ECO:0007669"/>
    <property type="project" value="UniProtKB-ARBA"/>
</dbReference>
<dbReference type="SMART" id="SM00133">
    <property type="entry name" value="S_TK_X"/>
    <property type="match status" value="1"/>
</dbReference>
<dbReference type="FunFam" id="1.10.510.10:FF:000042">
    <property type="entry name" value="Non-specific serine/threonine protein kinase"/>
    <property type="match status" value="1"/>
</dbReference>
<dbReference type="PROSITE" id="PS00107">
    <property type="entry name" value="PROTEIN_KINASE_ATP"/>
    <property type="match status" value="1"/>
</dbReference>
<evidence type="ECO:0000259" key="14">
    <source>
        <dbReference type="PROSITE" id="PS51285"/>
    </source>
</evidence>
<dbReference type="Pfam" id="PF00433">
    <property type="entry name" value="Pkinase_C"/>
    <property type="match status" value="1"/>
</dbReference>
<gene>
    <name evidence="15" type="ORF">SteCoe_35849</name>
</gene>
<proteinExistence type="inferred from homology"/>
<comment type="catalytic activity">
    <reaction evidence="10">
        <text>L-seryl-[protein] + ATP = O-phospho-L-seryl-[protein] + ADP + H(+)</text>
        <dbReference type="Rhea" id="RHEA:17989"/>
        <dbReference type="Rhea" id="RHEA-COMP:9863"/>
        <dbReference type="Rhea" id="RHEA-COMP:11604"/>
        <dbReference type="ChEBI" id="CHEBI:15378"/>
        <dbReference type="ChEBI" id="CHEBI:29999"/>
        <dbReference type="ChEBI" id="CHEBI:30616"/>
        <dbReference type="ChEBI" id="CHEBI:83421"/>
        <dbReference type="ChEBI" id="CHEBI:456216"/>
        <dbReference type="EC" id="2.7.11.1"/>
    </reaction>
</comment>
<dbReference type="AlphaFoldDB" id="A0A1R2ARE5"/>
<dbReference type="SUPFAM" id="SSF56112">
    <property type="entry name" value="Protein kinase-like (PK-like)"/>
    <property type="match status" value="1"/>
</dbReference>
<feature type="binding site" evidence="11">
    <location>
        <position position="132"/>
    </location>
    <ligand>
        <name>ATP</name>
        <dbReference type="ChEBI" id="CHEBI:30616"/>
    </ligand>
</feature>
<evidence type="ECO:0000256" key="9">
    <source>
        <dbReference type="ARBA" id="ARBA00047899"/>
    </source>
</evidence>
<keyword evidence="7" id="KW-0418">Kinase</keyword>
<protein>
    <recommendedName>
        <fullName evidence="2">non-specific serine/threonine protein kinase</fullName>
        <ecNumber evidence="2">2.7.11.1</ecNumber>
    </recommendedName>
</protein>
<evidence type="ECO:0000313" key="15">
    <source>
        <dbReference type="EMBL" id="OMJ67078.1"/>
    </source>
</evidence>
<dbReference type="SMART" id="SM00220">
    <property type="entry name" value="S_TKc"/>
    <property type="match status" value="1"/>
</dbReference>
<sequence length="475" mass="55430">MDKNSSQTHSSERINISAASLERAQYAKAIIEMKYSKKKKEEEEKFEEWCEVKKRMEELGLSEYEKRSITEDLQHEEASRLRDKRKAITVYDFEPLTIIGRGAFGEVRLVRQKHTNAIYAMKKVSKSEMVRKNQVQHIKSERNVLALAENPWVVDLAYTFQDEKHLYFAMEYLPGGDLMTILIKRDILPESEARFYLAECVLAVESVHNLNYIHRDLKPDNILIDRYGHIKLADFGLCKCCEINYDNPFSNLTKLEEDKIDKIQSEGFRRSRKLAFSTVGTPDYIAPEIFGKSGYDEKVDWWSLGVIFFEMVVGYPPFYSEDPKLTCQKILNWKKTFKVPRDASLSKDAIDLIYKFVCDKDNRLGTNGAEEVKRHPYFNGINWKTLRSGKAPWVPSLQDEMDTSNFDKFDEIDPFYPSNIKKKFQRKDSNFIGFTYKRNESQRNSLVTALQNLEEAMPSRSSLRIARESSELDNY</sequence>
<feature type="domain" description="Protein kinase" evidence="13">
    <location>
        <begin position="93"/>
        <end position="378"/>
    </location>
</feature>
<comment type="catalytic activity">
    <reaction evidence="9">
        <text>L-threonyl-[protein] + ATP = O-phospho-L-threonyl-[protein] + ADP + H(+)</text>
        <dbReference type="Rhea" id="RHEA:46608"/>
        <dbReference type="Rhea" id="RHEA-COMP:11060"/>
        <dbReference type="Rhea" id="RHEA-COMP:11605"/>
        <dbReference type="ChEBI" id="CHEBI:15378"/>
        <dbReference type="ChEBI" id="CHEBI:30013"/>
        <dbReference type="ChEBI" id="CHEBI:30616"/>
        <dbReference type="ChEBI" id="CHEBI:61977"/>
        <dbReference type="ChEBI" id="CHEBI:456216"/>
        <dbReference type="EC" id="2.7.11.1"/>
    </reaction>
</comment>
<name>A0A1R2ARE5_9CILI</name>
<evidence type="ECO:0000256" key="7">
    <source>
        <dbReference type="ARBA" id="ARBA00022777"/>
    </source>
</evidence>
<dbReference type="GO" id="GO:0004674">
    <property type="term" value="F:protein serine/threonine kinase activity"/>
    <property type="evidence" value="ECO:0007669"/>
    <property type="project" value="UniProtKB-KW"/>
</dbReference>
<evidence type="ECO:0000256" key="12">
    <source>
        <dbReference type="RuleBase" id="RU000304"/>
    </source>
</evidence>
<dbReference type="FunFam" id="3.30.200.20:FF:000192">
    <property type="entry name" value="Serine/threonine-protein kinase cot-1"/>
    <property type="match status" value="1"/>
</dbReference>
<dbReference type="InterPro" id="IPR000719">
    <property type="entry name" value="Prot_kinase_dom"/>
</dbReference>
<dbReference type="PANTHER" id="PTHR22988">
    <property type="entry name" value="MYOTONIC DYSTROPHY S/T KINASE-RELATED"/>
    <property type="match status" value="1"/>
</dbReference>
<dbReference type="InterPro" id="IPR000961">
    <property type="entry name" value="AGC-kinase_C"/>
</dbReference>
<dbReference type="OrthoDB" id="3638488at2759"/>
<dbReference type="InterPro" id="IPR017892">
    <property type="entry name" value="Pkinase_C"/>
</dbReference>
<comment type="similarity">
    <text evidence="1">Belongs to the protein kinase superfamily. AGC Ser/Thr protein kinase family.</text>
</comment>
<evidence type="ECO:0000256" key="5">
    <source>
        <dbReference type="ARBA" id="ARBA00022679"/>
    </source>
</evidence>
<dbReference type="EC" id="2.7.11.1" evidence="2"/>
<evidence type="ECO:0000313" key="16">
    <source>
        <dbReference type="Proteomes" id="UP000187209"/>
    </source>
</evidence>
<keyword evidence="16" id="KW-1185">Reference proteome</keyword>
<organism evidence="15 16">
    <name type="scientific">Stentor coeruleus</name>
    <dbReference type="NCBI Taxonomy" id="5963"/>
    <lineage>
        <taxon>Eukaryota</taxon>
        <taxon>Sar</taxon>
        <taxon>Alveolata</taxon>
        <taxon>Ciliophora</taxon>
        <taxon>Postciliodesmatophora</taxon>
        <taxon>Heterotrichea</taxon>
        <taxon>Heterotrichida</taxon>
        <taxon>Stentoridae</taxon>
        <taxon>Stentor</taxon>
    </lineage>
</organism>
<evidence type="ECO:0000256" key="2">
    <source>
        <dbReference type="ARBA" id="ARBA00012513"/>
    </source>
</evidence>
<comment type="caution">
    <text evidence="15">The sequence shown here is derived from an EMBL/GenBank/DDBJ whole genome shotgun (WGS) entry which is preliminary data.</text>
</comment>
<keyword evidence="6 11" id="KW-0547">Nucleotide-binding</keyword>
<dbReference type="Gene3D" id="3.30.200.20">
    <property type="entry name" value="Phosphorylase Kinase, domain 1"/>
    <property type="match status" value="1"/>
</dbReference>
<dbReference type="InterPro" id="IPR008271">
    <property type="entry name" value="Ser/Thr_kinase_AS"/>
</dbReference>
<dbReference type="InterPro" id="IPR050839">
    <property type="entry name" value="Rho-assoc_Ser/Thr_Kinase"/>
</dbReference>
<evidence type="ECO:0000256" key="4">
    <source>
        <dbReference type="ARBA" id="ARBA00022553"/>
    </source>
</evidence>
<evidence type="ECO:0000256" key="6">
    <source>
        <dbReference type="ARBA" id="ARBA00022741"/>
    </source>
</evidence>
<dbReference type="GO" id="GO:0005524">
    <property type="term" value="F:ATP binding"/>
    <property type="evidence" value="ECO:0007669"/>
    <property type="project" value="UniProtKB-UniRule"/>
</dbReference>
<dbReference type="Pfam" id="PF00069">
    <property type="entry name" value="Pkinase"/>
    <property type="match status" value="1"/>
</dbReference>
<evidence type="ECO:0000256" key="11">
    <source>
        <dbReference type="PROSITE-ProRule" id="PRU10141"/>
    </source>
</evidence>
<dbReference type="GO" id="GO:0106310">
    <property type="term" value="F:protein serine kinase activity"/>
    <property type="evidence" value="ECO:0007669"/>
    <property type="project" value="RHEA"/>
</dbReference>
<dbReference type="PROSITE" id="PS50011">
    <property type="entry name" value="PROTEIN_KINASE_DOM"/>
    <property type="match status" value="1"/>
</dbReference>
<evidence type="ECO:0000259" key="13">
    <source>
        <dbReference type="PROSITE" id="PS50011"/>
    </source>
</evidence>
<reference evidence="15 16" key="1">
    <citation type="submission" date="2016-11" db="EMBL/GenBank/DDBJ databases">
        <title>The macronuclear genome of Stentor coeruleus: a giant cell with tiny introns.</title>
        <authorList>
            <person name="Slabodnick M."/>
            <person name="Ruby J.G."/>
            <person name="Reiff S.B."/>
            <person name="Swart E.C."/>
            <person name="Gosai S."/>
            <person name="Prabakaran S."/>
            <person name="Witkowska E."/>
            <person name="Larue G.E."/>
            <person name="Fisher S."/>
            <person name="Freeman R.M."/>
            <person name="Gunawardena J."/>
            <person name="Chu W."/>
            <person name="Stover N.A."/>
            <person name="Gregory B.D."/>
            <person name="Nowacki M."/>
            <person name="Derisi J."/>
            <person name="Roy S.W."/>
            <person name="Marshall W.F."/>
            <person name="Sood P."/>
        </authorList>
    </citation>
    <scope>NUCLEOTIDE SEQUENCE [LARGE SCALE GENOMIC DNA]</scope>
    <source>
        <strain evidence="15">WM001</strain>
    </source>
</reference>
<dbReference type="EMBL" id="MPUH01001568">
    <property type="protein sequence ID" value="OMJ67078.1"/>
    <property type="molecule type" value="Genomic_DNA"/>
</dbReference>
<evidence type="ECO:0000256" key="1">
    <source>
        <dbReference type="ARBA" id="ARBA00009903"/>
    </source>
</evidence>